<dbReference type="Proteomes" id="UP000639643">
    <property type="component" value="Unassembled WGS sequence"/>
</dbReference>
<keyword evidence="3" id="KW-1185">Reference proteome</keyword>
<gene>
    <name evidence="2" type="ORF">CMUS01_01734</name>
</gene>
<proteinExistence type="predicted"/>
<evidence type="ECO:0000313" key="3">
    <source>
        <dbReference type="Proteomes" id="UP000639643"/>
    </source>
</evidence>
<dbReference type="EMBL" id="WIGM01000031">
    <property type="protein sequence ID" value="KAF6843815.1"/>
    <property type="molecule type" value="Genomic_DNA"/>
</dbReference>
<accession>A0A8H6NWM0</accession>
<reference evidence="2" key="1">
    <citation type="journal article" date="2020" name="Phytopathology">
        <title>Genome Sequence Resources of Colletotrichum truncatum, C. plurivorum, C. musicola, and C. sojae: Four Species Pathogenic to Soybean (Glycine max).</title>
        <authorList>
            <person name="Rogerio F."/>
            <person name="Boufleur T.R."/>
            <person name="Ciampi-Guillardi M."/>
            <person name="Sukno S.A."/>
            <person name="Thon M.R."/>
            <person name="Massola Junior N.S."/>
            <person name="Baroncelli R."/>
        </authorList>
    </citation>
    <scope>NUCLEOTIDE SEQUENCE</scope>
    <source>
        <strain evidence="2">LFN0074</strain>
    </source>
</reference>
<feature type="region of interest" description="Disordered" evidence="1">
    <location>
        <begin position="1"/>
        <end position="27"/>
    </location>
</feature>
<dbReference type="AlphaFoldDB" id="A0A8H6NWM0"/>
<evidence type="ECO:0000313" key="2">
    <source>
        <dbReference type="EMBL" id="KAF6843815.1"/>
    </source>
</evidence>
<name>A0A8H6NWM0_9PEZI</name>
<organism evidence="2 3">
    <name type="scientific">Colletotrichum musicola</name>
    <dbReference type="NCBI Taxonomy" id="2175873"/>
    <lineage>
        <taxon>Eukaryota</taxon>
        <taxon>Fungi</taxon>
        <taxon>Dikarya</taxon>
        <taxon>Ascomycota</taxon>
        <taxon>Pezizomycotina</taxon>
        <taxon>Sordariomycetes</taxon>
        <taxon>Hypocreomycetidae</taxon>
        <taxon>Glomerellales</taxon>
        <taxon>Glomerellaceae</taxon>
        <taxon>Colletotrichum</taxon>
        <taxon>Colletotrichum orchidearum species complex</taxon>
    </lineage>
</organism>
<evidence type="ECO:0000256" key="1">
    <source>
        <dbReference type="SAM" id="MobiDB-lite"/>
    </source>
</evidence>
<feature type="compositionally biased region" description="Basic and acidic residues" evidence="1">
    <location>
        <begin position="1"/>
        <end position="10"/>
    </location>
</feature>
<comment type="caution">
    <text evidence="2">The sequence shown here is derived from an EMBL/GenBank/DDBJ whole genome shotgun (WGS) entry which is preliminary data.</text>
</comment>
<sequence length="120" mass="13057">MRVEEGRENEAPAGWNSGEMDDLGNLGRSGLRMRATITKEDRNWRGGLASKSSACCDGERIHGQQRCCGGIGFGGISTPQLEDAYLDNTNDGCLPVILRRVTQADIRIREDSGTQREGST</sequence>
<protein>
    <submittedName>
        <fullName evidence="2">Uncharacterized protein</fullName>
    </submittedName>
</protein>